<evidence type="ECO:0000313" key="1">
    <source>
        <dbReference type="EMBL" id="JAH42227.1"/>
    </source>
</evidence>
<proteinExistence type="predicted"/>
<accession>A0A0E9SLY8</accession>
<organism evidence="1">
    <name type="scientific">Anguilla anguilla</name>
    <name type="common">European freshwater eel</name>
    <name type="synonym">Muraena anguilla</name>
    <dbReference type="NCBI Taxonomy" id="7936"/>
    <lineage>
        <taxon>Eukaryota</taxon>
        <taxon>Metazoa</taxon>
        <taxon>Chordata</taxon>
        <taxon>Craniata</taxon>
        <taxon>Vertebrata</taxon>
        <taxon>Euteleostomi</taxon>
        <taxon>Actinopterygii</taxon>
        <taxon>Neopterygii</taxon>
        <taxon>Teleostei</taxon>
        <taxon>Anguilliformes</taxon>
        <taxon>Anguillidae</taxon>
        <taxon>Anguilla</taxon>
    </lineage>
</organism>
<dbReference type="AlphaFoldDB" id="A0A0E9SLY8"/>
<reference evidence="1" key="1">
    <citation type="submission" date="2014-11" db="EMBL/GenBank/DDBJ databases">
        <authorList>
            <person name="Amaro Gonzalez C."/>
        </authorList>
    </citation>
    <scope>NUCLEOTIDE SEQUENCE</scope>
</reference>
<sequence length="37" mass="4267">MQCEAEFPLPDTLCTPFCVPFCAEIYVFYSGMHCLLF</sequence>
<reference evidence="1" key="2">
    <citation type="journal article" date="2015" name="Fish Shellfish Immunol.">
        <title>Early steps in the European eel (Anguilla anguilla)-Vibrio vulnificus interaction in the gills: Role of the RtxA13 toxin.</title>
        <authorList>
            <person name="Callol A."/>
            <person name="Pajuelo D."/>
            <person name="Ebbesson L."/>
            <person name="Teles M."/>
            <person name="MacKenzie S."/>
            <person name="Amaro C."/>
        </authorList>
    </citation>
    <scope>NUCLEOTIDE SEQUENCE</scope>
</reference>
<dbReference type="EMBL" id="GBXM01066350">
    <property type="protein sequence ID" value="JAH42227.1"/>
    <property type="molecule type" value="Transcribed_RNA"/>
</dbReference>
<protein>
    <submittedName>
        <fullName evidence="1">Uncharacterized protein</fullName>
    </submittedName>
</protein>
<name>A0A0E9SLY8_ANGAN</name>